<dbReference type="AlphaFoldDB" id="A0A443SWH1"/>
<comment type="caution">
    <text evidence="1">The sequence shown here is derived from an EMBL/GenBank/DDBJ whole genome shotgun (WGS) entry which is preliminary data.</text>
</comment>
<proteinExistence type="predicted"/>
<keyword evidence="2" id="KW-1185">Reference proteome</keyword>
<dbReference type="VEuPathDB" id="VectorBase:LDEU000179"/>
<dbReference type="SUPFAM" id="SSF48726">
    <property type="entry name" value="Immunoglobulin"/>
    <property type="match status" value="1"/>
</dbReference>
<sequence>MLDLKSNTLVLASIQWQTTCSLAEQQFAKNQQQHQYFRIKPVDTEVVEGDVAELQCQIGHQLGSVQWSKDGFLLGK</sequence>
<dbReference type="STRING" id="299467.A0A443SWH1"/>
<name>A0A443SWH1_9ACAR</name>
<gene>
    <name evidence="1" type="ORF">B4U80_09905</name>
</gene>
<accession>A0A443SWH1</accession>
<evidence type="ECO:0000313" key="1">
    <source>
        <dbReference type="EMBL" id="RWS31859.1"/>
    </source>
</evidence>
<organism evidence="1 2">
    <name type="scientific">Leptotrombidium deliense</name>
    <dbReference type="NCBI Taxonomy" id="299467"/>
    <lineage>
        <taxon>Eukaryota</taxon>
        <taxon>Metazoa</taxon>
        <taxon>Ecdysozoa</taxon>
        <taxon>Arthropoda</taxon>
        <taxon>Chelicerata</taxon>
        <taxon>Arachnida</taxon>
        <taxon>Acari</taxon>
        <taxon>Acariformes</taxon>
        <taxon>Trombidiformes</taxon>
        <taxon>Prostigmata</taxon>
        <taxon>Anystina</taxon>
        <taxon>Parasitengona</taxon>
        <taxon>Trombiculoidea</taxon>
        <taxon>Trombiculidae</taxon>
        <taxon>Leptotrombidium</taxon>
    </lineage>
</organism>
<dbReference type="Proteomes" id="UP000288716">
    <property type="component" value="Unassembled WGS sequence"/>
</dbReference>
<dbReference type="Gene3D" id="2.60.40.10">
    <property type="entry name" value="Immunoglobulins"/>
    <property type="match status" value="1"/>
</dbReference>
<reference evidence="1 2" key="1">
    <citation type="journal article" date="2018" name="Gigascience">
        <title>Genomes of trombidid mites reveal novel predicted allergens and laterally-transferred genes associated with secondary metabolism.</title>
        <authorList>
            <person name="Dong X."/>
            <person name="Chaisiri K."/>
            <person name="Xia D."/>
            <person name="Armstrong S.D."/>
            <person name="Fang Y."/>
            <person name="Donnelly M.J."/>
            <person name="Kadowaki T."/>
            <person name="McGarry J.W."/>
            <person name="Darby A.C."/>
            <person name="Makepeace B.L."/>
        </authorList>
    </citation>
    <scope>NUCLEOTIDE SEQUENCE [LARGE SCALE GENOMIC DNA]</scope>
    <source>
        <strain evidence="1">UoL-UT</strain>
    </source>
</reference>
<evidence type="ECO:0000313" key="2">
    <source>
        <dbReference type="Proteomes" id="UP000288716"/>
    </source>
</evidence>
<protein>
    <submittedName>
        <fullName evidence="1">Nephrin-like protein</fullName>
    </submittedName>
</protein>
<dbReference type="InterPro" id="IPR036179">
    <property type="entry name" value="Ig-like_dom_sf"/>
</dbReference>
<dbReference type="OrthoDB" id="10028801at2759"/>
<dbReference type="InterPro" id="IPR013783">
    <property type="entry name" value="Ig-like_fold"/>
</dbReference>
<dbReference type="EMBL" id="NCKV01000042">
    <property type="protein sequence ID" value="RWS31859.1"/>
    <property type="molecule type" value="Genomic_DNA"/>
</dbReference>